<keyword evidence="12" id="KW-1185">Reference proteome</keyword>
<feature type="domain" description="Tetrapyrrole methylase" evidence="10">
    <location>
        <begin position="38"/>
        <end position="250"/>
    </location>
</feature>
<accession>Q21UF9</accession>
<dbReference type="PROSITE" id="PS00839">
    <property type="entry name" value="SUMT_1"/>
    <property type="match status" value="1"/>
</dbReference>
<evidence type="ECO:0000256" key="1">
    <source>
        <dbReference type="ARBA" id="ARBA00005879"/>
    </source>
</evidence>
<dbReference type="UniPathway" id="UPA00262">
    <property type="reaction ID" value="UER00211"/>
</dbReference>
<dbReference type="NCBIfam" id="TIGR01469">
    <property type="entry name" value="cobA_cysG_Cterm"/>
    <property type="match status" value="1"/>
</dbReference>
<dbReference type="SUPFAM" id="SSF53790">
    <property type="entry name" value="Tetrapyrrole methylase"/>
    <property type="match status" value="1"/>
</dbReference>
<proteinExistence type="inferred from homology"/>
<dbReference type="GO" id="GO:0032259">
    <property type="term" value="P:methylation"/>
    <property type="evidence" value="ECO:0007669"/>
    <property type="project" value="UniProtKB-KW"/>
</dbReference>
<dbReference type="Gene3D" id="3.40.1010.10">
    <property type="entry name" value="Cobalt-precorrin-4 Transmethylase, Domain 1"/>
    <property type="match status" value="1"/>
</dbReference>
<dbReference type="OrthoDB" id="9815856at2"/>
<evidence type="ECO:0000256" key="6">
    <source>
        <dbReference type="ARBA" id="ARBA00023244"/>
    </source>
</evidence>
<sequence length="288" mass="29837">MTHTPTPPPSPGKPDLPNHSDHQLPATDFSSLSGAGRCTLVGAGPGDPELLTLKALKAIQAATLLLVDDLVSDAIVALATPGARIVHVGKRGGCQSTPQAFIEKLAIMAVQEGETVVRLKGGDPFVFGRGGEELEHLQAAGIRVDVVNGITAGLAAATSLGVPLTHREHAHGVVFITGHAKPGDTGTDWRALAATAHSARLTLVIYMGVSGARRIQDELLSGLPAHTPVAVIQNASLPTQRQAVCTLGELQCTLEREDLASPSVIVVGDVLKGLLALQQPLSQQSLRA</sequence>
<dbReference type="InterPro" id="IPR050161">
    <property type="entry name" value="Siro_Cobalamin_biosynth"/>
</dbReference>
<dbReference type="EMBL" id="CP000267">
    <property type="protein sequence ID" value="ABD70594.1"/>
    <property type="molecule type" value="Genomic_DNA"/>
</dbReference>
<dbReference type="InterPro" id="IPR035996">
    <property type="entry name" value="4pyrrol_Methylase_sf"/>
</dbReference>
<evidence type="ECO:0000256" key="8">
    <source>
        <dbReference type="RuleBase" id="RU003960"/>
    </source>
</evidence>
<reference evidence="12" key="1">
    <citation type="submission" date="2006-02" db="EMBL/GenBank/DDBJ databases">
        <title>Complete sequence of chromosome of Rhodoferax ferrireducens DSM 15236.</title>
        <authorList>
            <person name="Copeland A."/>
            <person name="Lucas S."/>
            <person name="Lapidus A."/>
            <person name="Barry K."/>
            <person name="Detter J.C."/>
            <person name="Glavina del Rio T."/>
            <person name="Hammon N."/>
            <person name="Israni S."/>
            <person name="Pitluck S."/>
            <person name="Brettin T."/>
            <person name="Bruce D."/>
            <person name="Han C."/>
            <person name="Tapia R."/>
            <person name="Gilna P."/>
            <person name="Kiss H."/>
            <person name="Schmutz J."/>
            <person name="Larimer F."/>
            <person name="Land M."/>
            <person name="Kyrpides N."/>
            <person name="Ivanova N."/>
            <person name="Richardson P."/>
        </authorList>
    </citation>
    <scope>NUCLEOTIDE SEQUENCE [LARGE SCALE GENOMIC DNA]</scope>
    <source>
        <strain evidence="12">ATCC BAA-621 / DSM 15236 / T118</strain>
    </source>
</reference>
<dbReference type="AlphaFoldDB" id="Q21UF9"/>
<dbReference type="RefSeq" id="WP_011465160.1">
    <property type="nucleotide sequence ID" value="NC_007908.1"/>
</dbReference>
<dbReference type="Proteomes" id="UP000008332">
    <property type="component" value="Chromosome"/>
</dbReference>
<dbReference type="NCBIfam" id="NF004790">
    <property type="entry name" value="PRK06136.1"/>
    <property type="match status" value="1"/>
</dbReference>
<keyword evidence="6" id="KW-0627">Porphyrin biosynthesis</keyword>
<dbReference type="InterPro" id="IPR006366">
    <property type="entry name" value="CobA/CysG_C"/>
</dbReference>
<dbReference type="EC" id="2.1.1.107" evidence="2"/>
<dbReference type="CDD" id="cd11642">
    <property type="entry name" value="SUMT"/>
    <property type="match status" value="1"/>
</dbReference>
<keyword evidence="3 8" id="KW-0489">Methyltransferase</keyword>
<evidence type="ECO:0000313" key="11">
    <source>
        <dbReference type="EMBL" id="ABD70594.1"/>
    </source>
</evidence>
<evidence type="ECO:0000256" key="5">
    <source>
        <dbReference type="ARBA" id="ARBA00022691"/>
    </source>
</evidence>
<dbReference type="GO" id="GO:0019354">
    <property type="term" value="P:siroheme biosynthetic process"/>
    <property type="evidence" value="ECO:0007669"/>
    <property type="project" value="UniProtKB-UniPathway"/>
</dbReference>
<evidence type="ECO:0000256" key="7">
    <source>
        <dbReference type="ARBA" id="ARBA00025705"/>
    </source>
</evidence>
<keyword evidence="5" id="KW-0949">S-adenosyl-L-methionine</keyword>
<dbReference type="GO" id="GO:0004851">
    <property type="term" value="F:uroporphyrin-III C-methyltransferase activity"/>
    <property type="evidence" value="ECO:0007669"/>
    <property type="project" value="UniProtKB-EC"/>
</dbReference>
<organism evidence="11 12">
    <name type="scientific">Albidiferax ferrireducens (strain ATCC BAA-621 / DSM 15236 / T118)</name>
    <name type="common">Rhodoferax ferrireducens</name>
    <dbReference type="NCBI Taxonomy" id="338969"/>
    <lineage>
        <taxon>Bacteria</taxon>
        <taxon>Pseudomonadati</taxon>
        <taxon>Pseudomonadota</taxon>
        <taxon>Betaproteobacteria</taxon>
        <taxon>Burkholderiales</taxon>
        <taxon>Comamonadaceae</taxon>
        <taxon>Rhodoferax</taxon>
    </lineage>
</organism>
<dbReference type="eggNOG" id="COG0007">
    <property type="taxonomic scope" value="Bacteria"/>
</dbReference>
<dbReference type="InterPro" id="IPR000878">
    <property type="entry name" value="4pyrrol_Mease"/>
</dbReference>
<feature type="region of interest" description="Disordered" evidence="9">
    <location>
        <begin position="1"/>
        <end position="28"/>
    </location>
</feature>
<gene>
    <name evidence="11" type="ordered locus">Rfer_2883</name>
</gene>
<dbReference type="PANTHER" id="PTHR45790:SF3">
    <property type="entry name" value="S-ADENOSYL-L-METHIONINE-DEPENDENT UROPORPHYRINOGEN III METHYLTRANSFERASE, CHLOROPLASTIC"/>
    <property type="match status" value="1"/>
</dbReference>
<dbReference type="KEGG" id="rfr:Rfer_2883"/>
<evidence type="ECO:0000256" key="3">
    <source>
        <dbReference type="ARBA" id="ARBA00022603"/>
    </source>
</evidence>
<keyword evidence="4 8" id="KW-0808">Transferase</keyword>
<dbReference type="STRING" id="338969.Rfer_2883"/>
<evidence type="ECO:0000313" key="12">
    <source>
        <dbReference type="Proteomes" id="UP000008332"/>
    </source>
</evidence>
<protein>
    <recommendedName>
        <fullName evidence="2">uroporphyrinogen-III C-methyltransferase</fullName>
        <ecNumber evidence="2">2.1.1.107</ecNumber>
    </recommendedName>
</protein>
<name>Q21UF9_ALBFT</name>
<dbReference type="InterPro" id="IPR014776">
    <property type="entry name" value="4pyrrole_Mease_sub2"/>
</dbReference>
<dbReference type="Pfam" id="PF00590">
    <property type="entry name" value="TP_methylase"/>
    <property type="match status" value="1"/>
</dbReference>
<evidence type="ECO:0000256" key="4">
    <source>
        <dbReference type="ARBA" id="ARBA00022679"/>
    </source>
</evidence>
<dbReference type="Gene3D" id="3.30.950.10">
    <property type="entry name" value="Methyltransferase, Cobalt-precorrin-4 Transmethylase, Domain 2"/>
    <property type="match status" value="1"/>
</dbReference>
<comment type="similarity">
    <text evidence="1 8">Belongs to the precorrin methyltransferase family.</text>
</comment>
<evidence type="ECO:0000256" key="2">
    <source>
        <dbReference type="ARBA" id="ARBA00012162"/>
    </source>
</evidence>
<dbReference type="InterPro" id="IPR014777">
    <property type="entry name" value="4pyrrole_Mease_sub1"/>
</dbReference>
<dbReference type="FunFam" id="3.40.1010.10:FF:000001">
    <property type="entry name" value="Siroheme synthase"/>
    <property type="match status" value="1"/>
</dbReference>
<dbReference type="InterPro" id="IPR003043">
    <property type="entry name" value="Uropor_MeTrfase_CS"/>
</dbReference>
<evidence type="ECO:0000259" key="10">
    <source>
        <dbReference type="Pfam" id="PF00590"/>
    </source>
</evidence>
<dbReference type="PROSITE" id="PS00840">
    <property type="entry name" value="SUMT_2"/>
    <property type="match status" value="1"/>
</dbReference>
<feature type="compositionally biased region" description="Pro residues" evidence="9">
    <location>
        <begin position="1"/>
        <end position="14"/>
    </location>
</feature>
<evidence type="ECO:0000256" key="9">
    <source>
        <dbReference type="SAM" id="MobiDB-lite"/>
    </source>
</evidence>
<comment type="pathway">
    <text evidence="7">Porphyrin-containing compound metabolism; siroheme biosynthesis; precorrin-2 from uroporphyrinogen III: step 1/1.</text>
</comment>
<dbReference type="HOGENOM" id="CLU_011276_7_0_4"/>
<dbReference type="PANTHER" id="PTHR45790">
    <property type="entry name" value="SIROHEME SYNTHASE-RELATED"/>
    <property type="match status" value="1"/>
</dbReference>